<reference evidence="3 4" key="1">
    <citation type="submission" date="2019-06" db="EMBL/GenBank/DDBJ databases">
        <authorList>
            <person name="Lee I."/>
            <person name="Jang G.I."/>
            <person name="Hwang C.Y."/>
        </authorList>
    </citation>
    <scope>NUCLEOTIDE SEQUENCE [LARGE SCALE GENOMIC DNA]</scope>
    <source>
        <strain evidence="3 4">PAMC 28131</strain>
    </source>
</reference>
<dbReference type="Proteomes" id="UP000319897">
    <property type="component" value="Unassembled WGS sequence"/>
</dbReference>
<keyword evidence="4" id="KW-1185">Reference proteome</keyword>
<dbReference type="RefSeq" id="WP_140928221.1">
    <property type="nucleotide sequence ID" value="NZ_VFSU01000024.1"/>
</dbReference>
<protein>
    <submittedName>
        <fullName evidence="3">SPOR domain-containing protein</fullName>
    </submittedName>
</protein>
<dbReference type="InterPro" id="IPR036680">
    <property type="entry name" value="SPOR-like_sf"/>
</dbReference>
<name>A0A501XLI8_9SPHN</name>
<feature type="region of interest" description="Disordered" evidence="1">
    <location>
        <begin position="19"/>
        <end position="40"/>
    </location>
</feature>
<dbReference type="PROSITE" id="PS51724">
    <property type="entry name" value="SPOR"/>
    <property type="match status" value="1"/>
</dbReference>
<proteinExistence type="predicted"/>
<dbReference type="GO" id="GO:0042834">
    <property type="term" value="F:peptidoglycan binding"/>
    <property type="evidence" value="ECO:0007669"/>
    <property type="project" value="InterPro"/>
</dbReference>
<organism evidence="3 4">
    <name type="scientific">Sandaracinobacter neustonicus</name>
    <dbReference type="NCBI Taxonomy" id="1715348"/>
    <lineage>
        <taxon>Bacteria</taxon>
        <taxon>Pseudomonadati</taxon>
        <taxon>Pseudomonadota</taxon>
        <taxon>Alphaproteobacteria</taxon>
        <taxon>Sphingomonadales</taxon>
        <taxon>Sphingosinicellaceae</taxon>
        <taxon>Sandaracinobacter</taxon>
    </lineage>
</organism>
<accession>A0A501XLI8</accession>
<evidence type="ECO:0000313" key="4">
    <source>
        <dbReference type="Proteomes" id="UP000319897"/>
    </source>
</evidence>
<evidence type="ECO:0000256" key="1">
    <source>
        <dbReference type="SAM" id="MobiDB-lite"/>
    </source>
</evidence>
<dbReference type="Pfam" id="PF05036">
    <property type="entry name" value="SPOR"/>
    <property type="match status" value="1"/>
</dbReference>
<dbReference type="PROSITE" id="PS51257">
    <property type="entry name" value="PROKAR_LIPOPROTEIN"/>
    <property type="match status" value="1"/>
</dbReference>
<dbReference type="EMBL" id="VFSU01000024">
    <property type="protein sequence ID" value="TPE61163.1"/>
    <property type="molecule type" value="Genomic_DNA"/>
</dbReference>
<feature type="domain" description="SPOR" evidence="2">
    <location>
        <begin position="186"/>
        <end position="267"/>
    </location>
</feature>
<dbReference type="InterPro" id="IPR007730">
    <property type="entry name" value="SPOR-like_dom"/>
</dbReference>
<dbReference type="Gene3D" id="3.30.70.1070">
    <property type="entry name" value="Sporulation related repeat"/>
    <property type="match status" value="1"/>
</dbReference>
<dbReference type="SUPFAM" id="SSF110997">
    <property type="entry name" value="Sporulation related repeat"/>
    <property type="match status" value="1"/>
</dbReference>
<evidence type="ECO:0000313" key="3">
    <source>
        <dbReference type="EMBL" id="TPE61163.1"/>
    </source>
</evidence>
<dbReference type="AlphaFoldDB" id="A0A501XLI8"/>
<sequence>MRQRNLTALTLTLVLAACSTPRGTPTPTPEPARPAPAPAPLSPIHQNLDPLETVWHVRAGLNVAALSCAQRVGPGIVTDYNAFLKAKKDLLTQAYNALSDEYRAKGGNWQRALDTDMTKLYNHFASPDAQAGFCDAAAVEVKRAIAATPDERQAWAETTLATLDKPFTAPRMMAARGLLAMPVAEPAVPAGWRIQLGAFGSQQAAEKAWTNVQSRSAELGGLTPHFEPVPGKPLIRLQVKGVNSRAEAITLCAHAAAANFDCIPVKEG</sequence>
<gene>
    <name evidence="3" type="ORF">FJQ54_09735</name>
</gene>
<feature type="compositionally biased region" description="Pro residues" evidence="1">
    <location>
        <begin position="24"/>
        <end position="40"/>
    </location>
</feature>
<dbReference type="OrthoDB" id="7432148at2"/>
<comment type="caution">
    <text evidence="3">The sequence shown here is derived from an EMBL/GenBank/DDBJ whole genome shotgun (WGS) entry which is preliminary data.</text>
</comment>
<evidence type="ECO:0000259" key="2">
    <source>
        <dbReference type="PROSITE" id="PS51724"/>
    </source>
</evidence>